<organism evidence="8 9">
    <name type="scientific">Pseudoalteromonas phenolica</name>
    <dbReference type="NCBI Taxonomy" id="161398"/>
    <lineage>
        <taxon>Bacteria</taxon>
        <taxon>Pseudomonadati</taxon>
        <taxon>Pseudomonadota</taxon>
        <taxon>Gammaproteobacteria</taxon>
        <taxon>Alteromonadales</taxon>
        <taxon>Pseudoalteromonadaceae</taxon>
        <taxon>Pseudoalteromonas</taxon>
    </lineage>
</organism>
<dbReference type="OrthoDB" id="6579831at2"/>
<evidence type="ECO:0000256" key="3">
    <source>
        <dbReference type="ARBA" id="ARBA00012515"/>
    </source>
</evidence>
<dbReference type="PANTHER" id="PTHR10889">
    <property type="entry name" value="DEOXYRIBOSE-PHOSPHATE ALDOLASE"/>
    <property type="match status" value="1"/>
</dbReference>
<dbReference type="EC" id="4.1.2.4" evidence="3 7"/>
<reference evidence="9" key="1">
    <citation type="submission" date="2015-11" db="EMBL/GenBank/DDBJ databases">
        <authorList>
            <person name="Kim K.M."/>
        </authorList>
    </citation>
    <scope>NUCLEOTIDE SEQUENCE [LARGE SCALE GENOMIC DNA]</scope>
    <source>
        <strain evidence="9">KCTC 12086</strain>
    </source>
</reference>
<dbReference type="PANTHER" id="PTHR10889:SF3">
    <property type="entry name" value="DEOXYRIBOSE-PHOSPHATE ALDOLASE"/>
    <property type="match status" value="1"/>
</dbReference>
<evidence type="ECO:0000256" key="4">
    <source>
        <dbReference type="ARBA" id="ARBA00023239"/>
    </source>
</evidence>
<comment type="pathway">
    <text evidence="1">Carbohydrate degradation; 2-deoxy-D-ribose 1-phosphate degradation; D-glyceraldehyde 3-phosphate and acetaldehyde from 2-deoxy-alpha-D-ribose 1-phosphate: step 2/2.</text>
</comment>
<dbReference type="Proteomes" id="UP000061457">
    <property type="component" value="Chromosome I"/>
</dbReference>
<sequence length="247" mass="26879">MTIQQDAAQALSLMDLTSLNENDTEQSILALLDSVRPEIGLPAAICVYSRFVDLVKKELRRRNWQSVKVATVTNFYGGEQSLDSVLNETKQALLDGADEIDLVIPYREVIQGELKNAKLYVQKSKQLCAQYGACLKVIIESGELKAPELIRKASTLAIEAGADFIKTSTGKVPVNATLETTEIMLDAIKASGREVGFKAAGGVRTVNDASAYLRLAEQKLECSSLTPSQFRFGASGLLKDIHNILDA</sequence>
<evidence type="ECO:0000256" key="5">
    <source>
        <dbReference type="ARBA" id="ARBA00023270"/>
    </source>
</evidence>
<dbReference type="SMART" id="SM01133">
    <property type="entry name" value="DeoC"/>
    <property type="match status" value="1"/>
</dbReference>
<dbReference type="Gene3D" id="3.20.20.70">
    <property type="entry name" value="Aldolase class I"/>
    <property type="match status" value="1"/>
</dbReference>
<dbReference type="InterPro" id="IPR011343">
    <property type="entry name" value="DeoC"/>
</dbReference>
<dbReference type="AlphaFoldDB" id="A0A0S2JXC8"/>
<keyword evidence="9" id="KW-1185">Reference proteome</keyword>
<dbReference type="GO" id="GO:0004139">
    <property type="term" value="F:deoxyribose-phosphate aldolase activity"/>
    <property type="evidence" value="ECO:0007669"/>
    <property type="project" value="UniProtKB-UniRule"/>
</dbReference>
<comment type="catalytic activity">
    <reaction evidence="6">
        <text>2-deoxy-D-ribose 5-phosphate = D-glyceraldehyde 3-phosphate + acetaldehyde</text>
        <dbReference type="Rhea" id="RHEA:12821"/>
        <dbReference type="ChEBI" id="CHEBI:15343"/>
        <dbReference type="ChEBI" id="CHEBI:59776"/>
        <dbReference type="ChEBI" id="CHEBI:62877"/>
        <dbReference type="EC" id="4.1.2.4"/>
    </reaction>
</comment>
<dbReference type="GO" id="GO:0009264">
    <property type="term" value="P:deoxyribonucleotide catabolic process"/>
    <property type="evidence" value="ECO:0007669"/>
    <property type="project" value="UniProtKB-UniRule"/>
</dbReference>
<proteinExistence type="inferred from homology"/>
<evidence type="ECO:0000256" key="2">
    <source>
        <dbReference type="ARBA" id="ARBA00009473"/>
    </source>
</evidence>
<dbReference type="KEGG" id="pphe:PP2015_187"/>
<dbReference type="PATRIC" id="fig|161398.10.peg.192"/>
<accession>A0A0S2JXC8</accession>
<dbReference type="GO" id="GO:0005737">
    <property type="term" value="C:cytoplasm"/>
    <property type="evidence" value="ECO:0007669"/>
    <property type="project" value="InterPro"/>
</dbReference>
<dbReference type="RefSeq" id="WP_058028505.1">
    <property type="nucleotide sequence ID" value="NZ_CP013187.1"/>
</dbReference>
<protein>
    <recommendedName>
        <fullName evidence="3 7">Deoxyribose-phosphate aldolase</fullName>
        <ecNumber evidence="3 7">4.1.2.4</ecNumber>
    </recommendedName>
</protein>
<dbReference type="InterPro" id="IPR002915">
    <property type="entry name" value="DeoC/FbaB/LacD_aldolase"/>
</dbReference>
<dbReference type="EMBL" id="CP013187">
    <property type="protein sequence ID" value="ALO40715.1"/>
    <property type="molecule type" value="Genomic_DNA"/>
</dbReference>
<evidence type="ECO:0000313" key="9">
    <source>
        <dbReference type="Proteomes" id="UP000061457"/>
    </source>
</evidence>
<evidence type="ECO:0000313" key="8">
    <source>
        <dbReference type="EMBL" id="ALO40715.1"/>
    </source>
</evidence>
<keyword evidence="5" id="KW-0704">Schiff base</keyword>
<evidence type="ECO:0000256" key="1">
    <source>
        <dbReference type="ARBA" id="ARBA00004816"/>
    </source>
</evidence>
<gene>
    <name evidence="8" type="ORF">PP2015_187</name>
</gene>
<comment type="similarity">
    <text evidence="2">Belongs to the DeoC/FbaB aldolase family. DeoC type 2 subfamily.</text>
</comment>
<evidence type="ECO:0000256" key="6">
    <source>
        <dbReference type="ARBA" id="ARBA00048791"/>
    </source>
</evidence>
<dbReference type="PIRSF" id="PIRSF001357">
    <property type="entry name" value="DeoC"/>
    <property type="match status" value="1"/>
</dbReference>
<name>A0A0S2JXC8_9GAMM</name>
<dbReference type="SUPFAM" id="SSF51569">
    <property type="entry name" value="Aldolase"/>
    <property type="match status" value="1"/>
</dbReference>
<dbReference type="STRING" id="161398.PP2015_187"/>
<dbReference type="NCBIfam" id="TIGR00126">
    <property type="entry name" value="deoC"/>
    <property type="match status" value="1"/>
</dbReference>
<evidence type="ECO:0000256" key="7">
    <source>
        <dbReference type="NCBIfam" id="TIGR00126"/>
    </source>
</evidence>
<dbReference type="Pfam" id="PF01791">
    <property type="entry name" value="DeoC"/>
    <property type="match status" value="1"/>
</dbReference>
<dbReference type="InterPro" id="IPR013785">
    <property type="entry name" value="Aldolase_TIM"/>
</dbReference>
<dbReference type="GO" id="GO:0016052">
    <property type="term" value="P:carbohydrate catabolic process"/>
    <property type="evidence" value="ECO:0007669"/>
    <property type="project" value="TreeGrafter"/>
</dbReference>
<keyword evidence="4" id="KW-0456">Lyase</keyword>